<keyword evidence="5 13" id="KW-0349">Heme</keyword>
<keyword evidence="7" id="KW-0256">Endoplasmic reticulum</keyword>
<dbReference type="InterPro" id="IPR017972">
    <property type="entry name" value="Cyt_P450_CS"/>
</dbReference>
<evidence type="ECO:0000256" key="4">
    <source>
        <dbReference type="ARBA" id="ARBA00010617"/>
    </source>
</evidence>
<keyword evidence="11" id="KW-0503">Monooxygenase</keyword>
<comment type="cofactor">
    <cofactor evidence="1 13">
        <name>heme</name>
        <dbReference type="ChEBI" id="CHEBI:30413"/>
    </cofactor>
</comment>
<dbReference type="Pfam" id="PF00067">
    <property type="entry name" value="p450"/>
    <property type="match status" value="2"/>
</dbReference>
<dbReference type="Proteomes" id="UP001458880">
    <property type="component" value="Unassembled WGS sequence"/>
</dbReference>
<dbReference type="PROSITE" id="PS00086">
    <property type="entry name" value="CYTOCHROME_P450"/>
    <property type="match status" value="2"/>
</dbReference>
<name>A0AAW1IY90_POPJA</name>
<dbReference type="PANTHER" id="PTHR24292">
    <property type="entry name" value="CYTOCHROME P450"/>
    <property type="match status" value="1"/>
</dbReference>
<keyword evidence="12" id="KW-0472">Membrane</keyword>
<comment type="similarity">
    <text evidence="4">Belongs to the cytochrome P450 family.</text>
</comment>
<comment type="subcellular location">
    <subcellularLocation>
        <location evidence="3">Endoplasmic reticulum membrane</location>
        <topology evidence="3">Peripheral membrane protein</topology>
    </subcellularLocation>
    <subcellularLocation>
        <location evidence="2">Microsome membrane</location>
        <topology evidence="2">Peripheral membrane protein</topology>
    </subcellularLocation>
</comment>
<dbReference type="InterPro" id="IPR050476">
    <property type="entry name" value="Insect_CytP450_Detox"/>
</dbReference>
<evidence type="ECO:0000256" key="6">
    <source>
        <dbReference type="ARBA" id="ARBA00022723"/>
    </source>
</evidence>
<dbReference type="Gene3D" id="1.10.630.10">
    <property type="entry name" value="Cytochrome P450"/>
    <property type="match status" value="3"/>
</dbReference>
<evidence type="ECO:0000256" key="11">
    <source>
        <dbReference type="ARBA" id="ARBA00023033"/>
    </source>
</evidence>
<evidence type="ECO:0000313" key="14">
    <source>
        <dbReference type="EMBL" id="KAK9694988.1"/>
    </source>
</evidence>
<dbReference type="CDD" id="cd11056">
    <property type="entry name" value="CYP6-like"/>
    <property type="match status" value="2"/>
</dbReference>
<evidence type="ECO:0000256" key="5">
    <source>
        <dbReference type="ARBA" id="ARBA00022617"/>
    </source>
</evidence>
<evidence type="ECO:0000313" key="15">
    <source>
        <dbReference type="Proteomes" id="UP001458880"/>
    </source>
</evidence>
<evidence type="ECO:0000256" key="10">
    <source>
        <dbReference type="ARBA" id="ARBA00023004"/>
    </source>
</evidence>
<keyword evidence="10 13" id="KW-0408">Iron</keyword>
<proteinExistence type="inferred from homology"/>
<dbReference type="GO" id="GO:0005506">
    <property type="term" value="F:iron ion binding"/>
    <property type="evidence" value="ECO:0007669"/>
    <property type="project" value="InterPro"/>
</dbReference>
<evidence type="ECO:0000256" key="3">
    <source>
        <dbReference type="ARBA" id="ARBA00004406"/>
    </source>
</evidence>
<evidence type="ECO:0000256" key="1">
    <source>
        <dbReference type="ARBA" id="ARBA00001971"/>
    </source>
</evidence>
<keyword evidence="9" id="KW-0560">Oxidoreductase</keyword>
<accession>A0AAW1IY90</accession>
<organism evidence="14 15">
    <name type="scientific">Popillia japonica</name>
    <name type="common">Japanese beetle</name>
    <dbReference type="NCBI Taxonomy" id="7064"/>
    <lineage>
        <taxon>Eukaryota</taxon>
        <taxon>Metazoa</taxon>
        <taxon>Ecdysozoa</taxon>
        <taxon>Arthropoda</taxon>
        <taxon>Hexapoda</taxon>
        <taxon>Insecta</taxon>
        <taxon>Pterygota</taxon>
        <taxon>Neoptera</taxon>
        <taxon>Endopterygota</taxon>
        <taxon>Coleoptera</taxon>
        <taxon>Polyphaga</taxon>
        <taxon>Scarabaeiformia</taxon>
        <taxon>Scarabaeidae</taxon>
        <taxon>Rutelinae</taxon>
        <taxon>Popillia</taxon>
    </lineage>
</organism>
<dbReference type="PANTHER" id="PTHR24292:SF45">
    <property type="entry name" value="CYTOCHROME P450 6G1-RELATED"/>
    <property type="match status" value="1"/>
</dbReference>
<evidence type="ECO:0000256" key="7">
    <source>
        <dbReference type="ARBA" id="ARBA00022824"/>
    </source>
</evidence>
<dbReference type="GO" id="GO:0005789">
    <property type="term" value="C:endoplasmic reticulum membrane"/>
    <property type="evidence" value="ECO:0007669"/>
    <property type="project" value="UniProtKB-SubCell"/>
</dbReference>
<dbReference type="GO" id="GO:0016705">
    <property type="term" value="F:oxidoreductase activity, acting on paired donors, with incorporation or reduction of molecular oxygen"/>
    <property type="evidence" value="ECO:0007669"/>
    <property type="project" value="InterPro"/>
</dbReference>
<protein>
    <submittedName>
        <fullName evidence="14">Cytochrome P450</fullName>
    </submittedName>
</protein>
<dbReference type="InterPro" id="IPR001128">
    <property type="entry name" value="Cyt_P450"/>
</dbReference>
<dbReference type="PRINTS" id="PR00463">
    <property type="entry name" value="EP450I"/>
</dbReference>
<comment type="caution">
    <text evidence="14">The sequence shown here is derived from an EMBL/GenBank/DDBJ whole genome shotgun (WGS) entry which is preliminary data.</text>
</comment>
<dbReference type="AlphaFoldDB" id="A0AAW1IY90"/>
<dbReference type="EMBL" id="JASPKY010000495">
    <property type="protein sequence ID" value="KAK9694988.1"/>
    <property type="molecule type" value="Genomic_DNA"/>
</dbReference>
<evidence type="ECO:0000256" key="2">
    <source>
        <dbReference type="ARBA" id="ARBA00004174"/>
    </source>
</evidence>
<reference evidence="14 15" key="1">
    <citation type="journal article" date="2024" name="BMC Genomics">
        <title>De novo assembly and annotation of Popillia japonica's genome with initial clues to its potential as an invasive pest.</title>
        <authorList>
            <person name="Cucini C."/>
            <person name="Boschi S."/>
            <person name="Funari R."/>
            <person name="Cardaioli E."/>
            <person name="Iannotti N."/>
            <person name="Marturano G."/>
            <person name="Paoli F."/>
            <person name="Bruttini M."/>
            <person name="Carapelli A."/>
            <person name="Frati F."/>
            <person name="Nardi F."/>
        </authorList>
    </citation>
    <scope>NUCLEOTIDE SEQUENCE [LARGE SCALE GENOMIC DNA]</scope>
    <source>
        <strain evidence="14">DMR45628</strain>
    </source>
</reference>
<dbReference type="FunFam" id="1.10.630.10:FF:000042">
    <property type="entry name" value="Cytochrome P450"/>
    <property type="match status" value="1"/>
</dbReference>
<dbReference type="GO" id="GO:0020037">
    <property type="term" value="F:heme binding"/>
    <property type="evidence" value="ECO:0007669"/>
    <property type="project" value="InterPro"/>
</dbReference>
<keyword evidence="8" id="KW-0492">Microsome</keyword>
<evidence type="ECO:0000256" key="13">
    <source>
        <dbReference type="PIRSR" id="PIRSR602401-1"/>
    </source>
</evidence>
<dbReference type="InterPro" id="IPR002401">
    <property type="entry name" value="Cyt_P450_E_grp-I"/>
</dbReference>
<feature type="binding site" description="axial binding residue" evidence="13">
    <location>
        <position position="358"/>
    </location>
    <ligand>
        <name>heme</name>
        <dbReference type="ChEBI" id="CHEBI:30413"/>
    </ligand>
    <ligandPart>
        <name>Fe</name>
        <dbReference type="ChEBI" id="CHEBI:18248"/>
    </ligandPart>
</feature>
<dbReference type="InterPro" id="IPR036396">
    <property type="entry name" value="Cyt_P450_sf"/>
</dbReference>
<keyword evidence="6 13" id="KW-0479">Metal-binding</keyword>
<evidence type="ECO:0000256" key="12">
    <source>
        <dbReference type="ARBA" id="ARBA00023136"/>
    </source>
</evidence>
<dbReference type="GO" id="GO:0004497">
    <property type="term" value="F:monooxygenase activity"/>
    <property type="evidence" value="ECO:0007669"/>
    <property type="project" value="UniProtKB-KW"/>
</dbReference>
<dbReference type="SUPFAM" id="SSF48264">
    <property type="entry name" value="Cytochrome P450"/>
    <property type="match status" value="2"/>
</dbReference>
<evidence type="ECO:0000256" key="9">
    <source>
        <dbReference type="ARBA" id="ARBA00023002"/>
    </source>
</evidence>
<sequence length="885" mass="101744">MEPHLILRCPELIKDVLIRDFDYFNDRNVQSNEKIDPLTANMMFFVKNPKWKLIRTSTTPMFTSGRLKYIYPEIQSIAKDMVAFVNDRSDRVFALKDLSVKYATDVICSIAFGIDSHSFQDNDTPFTDIGKGVLELTLRNAIASATYFSQNPFVDWFKIKFIKTSIADFMMNIFLDMVKNRQVGNSLRRDLVNVLIKFKEEYNLKDYEVVAQAAQFFLAGYETTSSTITFALYEISQNKDLQSKLREEVNAHIEDGDKFSYYTLKDNISYLHKVILETLRKYPTVPFLNRVCTKDYKIRDGNLTIEKGTAVMIPLLGLHYDPQYFPDPQKFDPERFSEENMTRNSFCHLPFGDGPRSCIGERIALLSVKLALAHLIRSFEFEPVEATEVPLKFSANSFLLATAPIHVRVKKPHLILRCPELIKDILIRDFEYFSDRNVESNEKADHLTANMIFFVKNPKWRLLRTATTPMFTSGRLKYIYPQIQDIAKDMAAFVNARSDRVFALKDLAVKYATDVICSIAFGINSYSFQDNDTPFTDIGKGVFELNLRNAIASATYFSRNPFVDIFKIKFIKTSVADFMTTTFLDMVNERQATPFTDIGKGVFELNLRNAIASATYFSRNPFVDIFKIKFIKTSVADFMTTTFLDMVNERQACGSLKRDLVGLMIKFKEEYNLTDNELVAQASQFFLAGYETTSTTITFALYEISLNKEIQSKLRQEINMYIEDGEKFSYYTLKDNISYLHKLVLETLRKYPAVPFISRVCTKDYKMRDTDVTIEKGVGILVPLLGLHHDPQYFPDPQKFDPERFSGDNITKSDSFCHLPFGEGPRNCIGQRIALLSVKLALAHLIRNFEIEAIKGTKVPLKFAPDSFLLATEPVYVNVRKINYT</sequence>
<gene>
    <name evidence="14" type="ORF">QE152_g33170</name>
</gene>
<dbReference type="PRINTS" id="PR00385">
    <property type="entry name" value="P450"/>
</dbReference>
<keyword evidence="15" id="KW-1185">Reference proteome</keyword>
<evidence type="ECO:0000256" key="8">
    <source>
        <dbReference type="ARBA" id="ARBA00022848"/>
    </source>
</evidence>